<evidence type="ECO:0000313" key="2">
    <source>
        <dbReference type="EMBL" id="PBK87859.1"/>
    </source>
</evidence>
<name>A0A2H3CXT5_ARMGA</name>
<feature type="compositionally biased region" description="Polar residues" evidence="1">
    <location>
        <begin position="96"/>
        <end position="131"/>
    </location>
</feature>
<accession>A0A2H3CXT5</accession>
<dbReference type="OrthoDB" id="2952431at2759"/>
<proteinExistence type="predicted"/>
<evidence type="ECO:0000313" key="3">
    <source>
        <dbReference type="Proteomes" id="UP000217790"/>
    </source>
</evidence>
<keyword evidence="3" id="KW-1185">Reference proteome</keyword>
<sequence length="297" mass="34102">MPVKRSEVEEVNDRIRDLIKTVEEDDTLRNEKQSILDDLDEVLRDLDNHTLVGSIRVFFYACIRRAMAKVPEAVPSIAEIRDTVDAIETAYRIKSQLSSSDEGTTRPQQYRSPNRSRQQSTFSASSLQTDPLKQYEISPNEPGKNDLPRPSSDSSIVFRRAESMTPTNMHISYWPHGVTFTSRSNFLRRPSLRVMYRDISISNIVMDHRRIMPKGYHFGLEYNHDGAKWTRPTFAQCFPERRDEAAGSGIGQRVPEIINPFKAGVYQLDVAMLDAFEVYRAEQQVQTFIAEHGLDRS</sequence>
<organism evidence="2 3">
    <name type="scientific">Armillaria gallica</name>
    <name type="common">Bulbous honey fungus</name>
    <name type="synonym">Armillaria bulbosa</name>
    <dbReference type="NCBI Taxonomy" id="47427"/>
    <lineage>
        <taxon>Eukaryota</taxon>
        <taxon>Fungi</taxon>
        <taxon>Dikarya</taxon>
        <taxon>Basidiomycota</taxon>
        <taxon>Agaricomycotina</taxon>
        <taxon>Agaricomycetes</taxon>
        <taxon>Agaricomycetidae</taxon>
        <taxon>Agaricales</taxon>
        <taxon>Marasmiineae</taxon>
        <taxon>Physalacriaceae</taxon>
        <taxon>Armillaria</taxon>
    </lineage>
</organism>
<evidence type="ECO:0000256" key="1">
    <source>
        <dbReference type="SAM" id="MobiDB-lite"/>
    </source>
</evidence>
<dbReference type="AlphaFoldDB" id="A0A2H3CXT5"/>
<reference evidence="3" key="1">
    <citation type="journal article" date="2017" name="Nat. Ecol. Evol.">
        <title>Genome expansion and lineage-specific genetic innovations in the forest pathogenic fungi Armillaria.</title>
        <authorList>
            <person name="Sipos G."/>
            <person name="Prasanna A.N."/>
            <person name="Walter M.C."/>
            <person name="O'Connor E."/>
            <person name="Balint B."/>
            <person name="Krizsan K."/>
            <person name="Kiss B."/>
            <person name="Hess J."/>
            <person name="Varga T."/>
            <person name="Slot J."/>
            <person name="Riley R."/>
            <person name="Boka B."/>
            <person name="Rigling D."/>
            <person name="Barry K."/>
            <person name="Lee J."/>
            <person name="Mihaltcheva S."/>
            <person name="LaButti K."/>
            <person name="Lipzen A."/>
            <person name="Waldron R."/>
            <person name="Moloney N.M."/>
            <person name="Sperisen C."/>
            <person name="Kredics L."/>
            <person name="Vagvoelgyi C."/>
            <person name="Patrignani A."/>
            <person name="Fitzpatrick D."/>
            <person name="Nagy I."/>
            <person name="Doyle S."/>
            <person name="Anderson J.B."/>
            <person name="Grigoriev I.V."/>
            <person name="Gueldener U."/>
            <person name="Muensterkoetter M."/>
            <person name="Nagy L.G."/>
        </authorList>
    </citation>
    <scope>NUCLEOTIDE SEQUENCE [LARGE SCALE GENOMIC DNA]</scope>
    <source>
        <strain evidence="3">Ar21-2</strain>
    </source>
</reference>
<gene>
    <name evidence="2" type="ORF">ARMGADRAFT_1168348</name>
</gene>
<dbReference type="Proteomes" id="UP000217790">
    <property type="component" value="Unassembled WGS sequence"/>
</dbReference>
<protein>
    <submittedName>
        <fullName evidence="2">Uncharacterized protein</fullName>
    </submittedName>
</protein>
<dbReference type="InParanoid" id="A0A2H3CXT5"/>
<dbReference type="EMBL" id="KZ293676">
    <property type="protein sequence ID" value="PBK87859.1"/>
    <property type="molecule type" value="Genomic_DNA"/>
</dbReference>
<feature type="region of interest" description="Disordered" evidence="1">
    <location>
        <begin position="96"/>
        <end position="153"/>
    </location>
</feature>